<feature type="domain" description="Methyltransferase type 11" evidence="1">
    <location>
        <begin position="44"/>
        <end position="137"/>
    </location>
</feature>
<comment type="caution">
    <text evidence="2">The sequence shown here is derived from an EMBL/GenBank/DDBJ whole genome shotgun (WGS) entry which is preliminary data.</text>
</comment>
<dbReference type="CDD" id="cd02440">
    <property type="entry name" value="AdoMet_MTases"/>
    <property type="match status" value="1"/>
</dbReference>
<dbReference type="PANTHER" id="PTHR43464">
    <property type="entry name" value="METHYLTRANSFERASE"/>
    <property type="match status" value="1"/>
</dbReference>
<gene>
    <name evidence="2" type="ORF">LNKW23_25470</name>
</gene>
<dbReference type="SUPFAM" id="SSF53335">
    <property type="entry name" value="S-adenosyl-L-methionine-dependent methyltransferases"/>
    <property type="match status" value="1"/>
</dbReference>
<dbReference type="RefSeq" id="WP_285672131.1">
    <property type="nucleotide sequence ID" value="NZ_BSYI01000018.1"/>
</dbReference>
<accession>A0ABQ6LLZ8</accession>
<dbReference type="Gene3D" id="3.40.50.150">
    <property type="entry name" value="Vaccinia Virus protein VP39"/>
    <property type="match status" value="1"/>
</dbReference>
<name>A0ABQ6LLZ8_9RHOB</name>
<evidence type="ECO:0000313" key="2">
    <source>
        <dbReference type="EMBL" id="GMG83334.1"/>
    </source>
</evidence>
<evidence type="ECO:0000313" key="3">
    <source>
        <dbReference type="Proteomes" id="UP001239909"/>
    </source>
</evidence>
<sequence length="264" mass="28329">MAEGLDFNERAAERLERVYSGADIVAQRADTLRRLALRPGERVLDIGSGPGFLAEAMAGVVGSGGRVRGIDISETLLARASARATVPWLSYGRGDAQALDEADGAYDVVVSTQVAEYLPDIDAFCGELARVLAPGGRGLVIATDWDAVIWHSDHPARMARALKLWEGHCADPRLPRHLAPRLSAAGLAVAGVSAFPLLNLRFEEGAYSQGMAGFIAGYLRREGSMRTAEIEAWAAELAALDAAGRYFFASQRFVFEVTKPAQPM</sequence>
<dbReference type="InterPro" id="IPR029063">
    <property type="entry name" value="SAM-dependent_MTases_sf"/>
</dbReference>
<dbReference type="EMBL" id="BSYI01000018">
    <property type="protein sequence ID" value="GMG83334.1"/>
    <property type="molecule type" value="Genomic_DNA"/>
</dbReference>
<dbReference type="InterPro" id="IPR013216">
    <property type="entry name" value="Methyltransf_11"/>
</dbReference>
<dbReference type="Proteomes" id="UP001239909">
    <property type="component" value="Unassembled WGS sequence"/>
</dbReference>
<reference evidence="2 3" key="1">
    <citation type="submission" date="2023-04" db="EMBL/GenBank/DDBJ databases">
        <title>Marinoamorphus aggregata gen. nov., sp. Nov., isolate from tissue of brittle star Ophioplocus japonicus.</title>
        <authorList>
            <person name="Kawano K."/>
            <person name="Sawayama S."/>
            <person name="Nakagawa S."/>
        </authorList>
    </citation>
    <scope>NUCLEOTIDE SEQUENCE [LARGE SCALE GENOMIC DNA]</scope>
    <source>
        <strain evidence="2 3">NKW23</strain>
    </source>
</reference>
<organism evidence="2 3">
    <name type="scientific">Paralimibaculum aggregatum</name>
    <dbReference type="NCBI Taxonomy" id="3036245"/>
    <lineage>
        <taxon>Bacteria</taxon>
        <taxon>Pseudomonadati</taxon>
        <taxon>Pseudomonadota</taxon>
        <taxon>Alphaproteobacteria</taxon>
        <taxon>Rhodobacterales</taxon>
        <taxon>Paracoccaceae</taxon>
        <taxon>Paralimibaculum</taxon>
    </lineage>
</organism>
<protein>
    <recommendedName>
        <fullName evidence="1">Methyltransferase type 11 domain-containing protein</fullName>
    </recommendedName>
</protein>
<dbReference type="PANTHER" id="PTHR43464:SF83">
    <property type="entry name" value="MALONYL-[ACYL-CARRIER PROTEIN] O-METHYLTRANSFERASE"/>
    <property type="match status" value="1"/>
</dbReference>
<keyword evidence="3" id="KW-1185">Reference proteome</keyword>
<proteinExistence type="predicted"/>
<evidence type="ECO:0000259" key="1">
    <source>
        <dbReference type="Pfam" id="PF08241"/>
    </source>
</evidence>
<dbReference type="Pfam" id="PF08241">
    <property type="entry name" value="Methyltransf_11"/>
    <property type="match status" value="1"/>
</dbReference>